<dbReference type="InterPro" id="IPR036264">
    <property type="entry name" value="Bact_exopeptidase_dim_dom"/>
</dbReference>
<reference evidence="4 5" key="2">
    <citation type="journal article" date="2016" name="Front. Microbiol.">
        <title>Genome and transcriptome sequences reveal the specific parasitism of the nematophagous Purpureocillium lilacinum 36-1.</title>
        <authorList>
            <person name="Xie J."/>
            <person name="Li S."/>
            <person name="Mo C."/>
            <person name="Xiao X."/>
            <person name="Peng D."/>
            <person name="Wang G."/>
            <person name="Xiao Y."/>
        </authorList>
    </citation>
    <scope>NUCLEOTIDE SEQUENCE [LARGE SCALE GENOMIC DNA]</scope>
    <source>
        <strain evidence="4 5">36-1</strain>
    </source>
</reference>
<accession>A0A2U3DU31</accession>
<evidence type="ECO:0000259" key="2">
    <source>
        <dbReference type="Pfam" id="PF07687"/>
    </source>
</evidence>
<evidence type="ECO:0000313" key="4">
    <source>
        <dbReference type="EMBL" id="PWI65762.1"/>
    </source>
</evidence>
<dbReference type="EMBL" id="JAWRVI010000001">
    <property type="protein sequence ID" value="KAK4095523.1"/>
    <property type="molecule type" value="Genomic_DNA"/>
</dbReference>
<evidence type="ECO:0000313" key="3">
    <source>
        <dbReference type="EMBL" id="KAK4095523.1"/>
    </source>
</evidence>
<dbReference type="Gene3D" id="3.30.70.360">
    <property type="match status" value="1"/>
</dbReference>
<dbReference type="Pfam" id="PF07687">
    <property type="entry name" value="M20_dimer"/>
    <property type="match status" value="1"/>
</dbReference>
<dbReference type="InterPro" id="IPR017439">
    <property type="entry name" value="Amidohydrolase"/>
</dbReference>
<reference evidence="4" key="1">
    <citation type="submission" date="2015-05" db="EMBL/GenBank/DDBJ databases">
        <authorList>
            <person name="Wang D.B."/>
            <person name="Wang M."/>
        </authorList>
    </citation>
    <scope>NUCLEOTIDE SEQUENCE</scope>
    <source>
        <strain evidence="4">36-1</strain>
    </source>
</reference>
<keyword evidence="6" id="KW-1185">Reference proteome</keyword>
<dbReference type="PANTHER" id="PTHR11014">
    <property type="entry name" value="PEPTIDASE M20 FAMILY MEMBER"/>
    <property type="match status" value="1"/>
</dbReference>
<feature type="domain" description="Peptidase M20 dimerisation" evidence="2">
    <location>
        <begin position="299"/>
        <end position="395"/>
    </location>
</feature>
<dbReference type="EMBL" id="LCWV01000030">
    <property type="protein sequence ID" value="PWI65762.1"/>
    <property type="molecule type" value="Genomic_DNA"/>
</dbReference>
<reference evidence="3 6" key="4">
    <citation type="journal article" date="2024" name="Microbiol. Resour. Announc.">
        <title>Genome annotations for the ascomycete fungi Trichoderma harzianum, Trichoderma aggressivum, and Purpureocillium lilacinum.</title>
        <authorList>
            <person name="Beijen E.P.W."/>
            <person name="Ohm R.A."/>
        </authorList>
    </citation>
    <scope>NUCLEOTIDE SEQUENCE [LARGE SCALE GENOMIC DNA]</scope>
    <source>
        <strain evidence="3 6">CBS 150709</strain>
    </source>
</reference>
<reference evidence="3" key="3">
    <citation type="submission" date="2023-11" db="EMBL/GenBank/DDBJ databases">
        <authorList>
            <person name="Beijen E."/>
            <person name="Ohm R.A."/>
        </authorList>
    </citation>
    <scope>NUCLEOTIDE SEQUENCE</scope>
    <source>
        <strain evidence="3">CBS 150709</strain>
    </source>
</reference>
<dbReference type="SUPFAM" id="SSF53187">
    <property type="entry name" value="Zn-dependent exopeptidases"/>
    <property type="match status" value="1"/>
</dbReference>
<protein>
    <recommendedName>
        <fullName evidence="2">Peptidase M20 dimerisation domain-containing protein</fullName>
    </recommendedName>
</protein>
<proteinExistence type="inferred from homology"/>
<dbReference type="AlphaFoldDB" id="A0A2U3DU31"/>
<dbReference type="Gene3D" id="3.40.630.10">
    <property type="entry name" value="Zn peptidases"/>
    <property type="match status" value="1"/>
</dbReference>
<dbReference type="PANTHER" id="PTHR11014:SF63">
    <property type="entry name" value="METALLOPEPTIDASE, PUTATIVE (AFU_ORTHOLOGUE AFUA_6G09600)-RELATED"/>
    <property type="match status" value="1"/>
</dbReference>
<dbReference type="Pfam" id="PF01546">
    <property type="entry name" value="Peptidase_M20"/>
    <property type="match status" value="1"/>
</dbReference>
<dbReference type="Proteomes" id="UP000245956">
    <property type="component" value="Unassembled WGS sequence"/>
</dbReference>
<organism evidence="4 5">
    <name type="scientific">Purpureocillium lilacinum</name>
    <name type="common">Paecilomyces lilacinus</name>
    <dbReference type="NCBI Taxonomy" id="33203"/>
    <lineage>
        <taxon>Eukaryota</taxon>
        <taxon>Fungi</taxon>
        <taxon>Dikarya</taxon>
        <taxon>Ascomycota</taxon>
        <taxon>Pezizomycotina</taxon>
        <taxon>Sordariomycetes</taxon>
        <taxon>Hypocreomycetidae</taxon>
        <taxon>Hypocreales</taxon>
        <taxon>Ophiocordycipitaceae</taxon>
        <taxon>Purpureocillium</taxon>
    </lineage>
</organism>
<sequence>MTSASATAASDFGFTSTIYCGLGLDYRRHLKCALSLDRSLTAVDSTGQLKQNACSIHSIRRCLAVSSIRLRHDKPTQRNHPQASHTAVMSAPSDVFKSVLGKHRPDPKTYEKLFRDFHRHPELSFAEKETASRIVAHLKTLSGDLDIRTGIGGTGIIAICKNGSGPTVLLRADIDGLPIEEKTGLDYASKHTMRDVDADNAVKPVMHACGHDFHITCNLGAAETLIKARDAWAGTVIFLFQPAEERGRGAQAMVDDGLYDAKKHACPIPDIVLGQHVFSVIRAGTVMTKSGPILSAADNWRITVFGKGGHGSMPHLCVDPVVIAAHIVVRFQTLVSRELPPDEAGVVTVGSLKAGETVNVISDQAIIQVNVRSVSEQYRKVMLDGIKRIVQAECDAGRSPKPPVFEFLDSYPLTVNDKDMTQKIQKSFATYFGERHIISDKAASGSEDFQILASSVGKPSVFWGWGGAEASVYDKHEKEGTLNDIAVNHSAYFAPAIHPTLETGIEAMTVAALTFVGKDGN</sequence>
<gene>
    <name evidence="4" type="ORF">PCL_06733</name>
    <name evidence="3" type="ORF">Purlil1_319</name>
</gene>
<comment type="caution">
    <text evidence="4">The sequence shown here is derived from an EMBL/GenBank/DDBJ whole genome shotgun (WGS) entry which is preliminary data.</text>
</comment>
<dbReference type="NCBIfam" id="TIGR01891">
    <property type="entry name" value="amidohydrolases"/>
    <property type="match status" value="1"/>
</dbReference>
<dbReference type="SUPFAM" id="SSF55031">
    <property type="entry name" value="Bacterial exopeptidase dimerisation domain"/>
    <property type="match status" value="1"/>
</dbReference>
<comment type="similarity">
    <text evidence="1">Belongs to the peptidase M20A family.</text>
</comment>
<evidence type="ECO:0000313" key="5">
    <source>
        <dbReference type="Proteomes" id="UP000245956"/>
    </source>
</evidence>
<dbReference type="InterPro" id="IPR011650">
    <property type="entry name" value="Peptidase_M20_dimer"/>
</dbReference>
<evidence type="ECO:0000313" key="6">
    <source>
        <dbReference type="Proteomes" id="UP001287286"/>
    </source>
</evidence>
<dbReference type="InterPro" id="IPR002933">
    <property type="entry name" value="Peptidase_M20"/>
</dbReference>
<name>A0A2U3DU31_PURLI</name>
<dbReference type="GO" id="GO:0016787">
    <property type="term" value="F:hydrolase activity"/>
    <property type="evidence" value="ECO:0007669"/>
    <property type="project" value="InterPro"/>
</dbReference>
<dbReference type="Proteomes" id="UP001287286">
    <property type="component" value="Unassembled WGS sequence"/>
</dbReference>
<evidence type="ECO:0000256" key="1">
    <source>
        <dbReference type="ARBA" id="ARBA00006247"/>
    </source>
</evidence>